<reference evidence="5" key="1">
    <citation type="submission" date="2020-12" db="EMBL/GenBank/DDBJ databases">
        <authorList>
            <person name="Iha C."/>
        </authorList>
    </citation>
    <scope>NUCLEOTIDE SEQUENCE</scope>
</reference>
<evidence type="ECO:0000259" key="4">
    <source>
        <dbReference type="PROSITE" id="PS50893"/>
    </source>
</evidence>
<accession>A0A8S1IPD0</accession>
<dbReference type="PROSITE" id="PS00211">
    <property type="entry name" value="ABC_TRANSPORTER_1"/>
    <property type="match status" value="1"/>
</dbReference>
<organism evidence="5 6">
    <name type="scientific">Ostreobium quekettii</name>
    <dbReference type="NCBI Taxonomy" id="121088"/>
    <lineage>
        <taxon>Eukaryota</taxon>
        <taxon>Viridiplantae</taxon>
        <taxon>Chlorophyta</taxon>
        <taxon>core chlorophytes</taxon>
        <taxon>Ulvophyceae</taxon>
        <taxon>TCBD clade</taxon>
        <taxon>Bryopsidales</taxon>
        <taxon>Ostreobineae</taxon>
        <taxon>Ostreobiaceae</taxon>
        <taxon>Ostreobium</taxon>
    </lineage>
</organism>
<dbReference type="SMART" id="SM00382">
    <property type="entry name" value="AAA"/>
    <property type="match status" value="1"/>
</dbReference>
<proteinExistence type="predicted"/>
<keyword evidence="6" id="KW-1185">Reference proteome</keyword>
<protein>
    <recommendedName>
        <fullName evidence="4">ABC transporter domain-containing protein</fullName>
    </recommendedName>
</protein>
<comment type="caution">
    <text evidence="5">The sequence shown here is derived from an EMBL/GenBank/DDBJ whole genome shotgun (WGS) entry which is preliminary data.</text>
</comment>
<dbReference type="OrthoDB" id="6593433at2759"/>
<evidence type="ECO:0000256" key="1">
    <source>
        <dbReference type="ARBA" id="ARBA00022741"/>
    </source>
</evidence>
<evidence type="ECO:0000256" key="2">
    <source>
        <dbReference type="ARBA" id="ARBA00022840"/>
    </source>
</evidence>
<dbReference type="PANTHER" id="PTHR43119">
    <property type="entry name" value="ABC TRANSPORT PROTEIN ATP-BINDING COMPONENT-RELATED"/>
    <property type="match status" value="1"/>
</dbReference>
<dbReference type="AlphaFoldDB" id="A0A8S1IPD0"/>
<sequence>MDVHLQVRGLRRVIDSRVILADITFDLAPGDILFLRGPSGVGKSLLLRAVAALDPIQGGSVRCNNQTPSEFGVPDWRSQITYVSQSRVNLTGTPAELYFSAQKFAAQRGRQRGDLPDILFQLGLEQLLLNRKWGELSGGQAQRVSIAIATALKPAILLLDEPTSACDLESTRRVEEVVRECGSAVIWATHDQEQPRRVGGKILDLPFGTISTVQVEDQTNPSEAEPSTPPPISTHHSSSPGAVHDSGSQKLL</sequence>
<feature type="domain" description="ABC transporter" evidence="4">
    <location>
        <begin position="5"/>
        <end position="232"/>
    </location>
</feature>
<dbReference type="Gene3D" id="3.40.50.300">
    <property type="entry name" value="P-loop containing nucleotide triphosphate hydrolases"/>
    <property type="match status" value="1"/>
</dbReference>
<dbReference type="CDD" id="cd00267">
    <property type="entry name" value="ABC_ATPase"/>
    <property type="match status" value="1"/>
</dbReference>
<dbReference type="Proteomes" id="UP000708148">
    <property type="component" value="Unassembled WGS sequence"/>
</dbReference>
<dbReference type="EMBL" id="CAJHUC010000319">
    <property type="protein sequence ID" value="CAD7695221.1"/>
    <property type="molecule type" value="Genomic_DNA"/>
</dbReference>
<dbReference type="Pfam" id="PF00005">
    <property type="entry name" value="ABC_tran"/>
    <property type="match status" value="1"/>
</dbReference>
<dbReference type="InterPro" id="IPR003593">
    <property type="entry name" value="AAA+_ATPase"/>
</dbReference>
<dbReference type="SUPFAM" id="SSF52540">
    <property type="entry name" value="P-loop containing nucleoside triphosphate hydrolases"/>
    <property type="match status" value="1"/>
</dbReference>
<evidence type="ECO:0000256" key="3">
    <source>
        <dbReference type="SAM" id="MobiDB-lite"/>
    </source>
</evidence>
<keyword evidence="1" id="KW-0547">Nucleotide-binding</keyword>
<dbReference type="PROSITE" id="PS50893">
    <property type="entry name" value="ABC_TRANSPORTER_2"/>
    <property type="match status" value="1"/>
</dbReference>
<gene>
    <name evidence="5" type="ORF">OSTQU699_LOCUS582</name>
</gene>
<dbReference type="GO" id="GO:0016887">
    <property type="term" value="F:ATP hydrolysis activity"/>
    <property type="evidence" value="ECO:0007669"/>
    <property type="project" value="InterPro"/>
</dbReference>
<name>A0A8S1IPD0_9CHLO</name>
<dbReference type="GO" id="GO:0005524">
    <property type="term" value="F:ATP binding"/>
    <property type="evidence" value="ECO:0007669"/>
    <property type="project" value="UniProtKB-KW"/>
</dbReference>
<evidence type="ECO:0000313" key="6">
    <source>
        <dbReference type="Proteomes" id="UP000708148"/>
    </source>
</evidence>
<dbReference type="PANTHER" id="PTHR43119:SF1">
    <property type="entry name" value="ABC TRANSPORTER DOMAIN-CONTAINING PROTEIN"/>
    <property type="match status" value="1"/>
</dbReference>
<dbReference type="InterPro" id="IPR017871">
    <property type="entry name" value="ABC_transporter-like_CS"/>
</dbReference>
<dbReference type="InterPro" id="IPR027417">
    <property type="entry name" value="P-loop_NTPase"/>
</dbReference>
<keyword evidence="2" id="KW-0067">ATP-binding</keyword>
<feature type="region of interest" description="Disordered" evidence="3">
    <location>
        <begin position="216"/>
        <end position="252"/>
    </location>
</feature>
<evidence type="ECO:0000313" key="5">
    <source>
        <dbReference type="EMBL" id="CAD7695221.1"/>
    </source>
</evidence>
<dbReference type="InterPro" id="IPR003439">
    <property type="entry name" value="ABC_transporter-like_ATP-bd"/>
</dbReference>